<protein>
    <submittedName>
        <fullName evidence="1">Uncharacterized protein</fullName>
    </submittedName>
</protein>
<dbReference type="Proteomes" id="UP001283361">
    <property type="component" value="Unassembled WGS sequence"/>
</dbReference>
<organism evidence="1 2">
    <name type="scientific">Elysia crispata</name>
    <name type="common">lettuce slug</name>
    <dbReference type="NCBI Taxonomy" id="231223"/>
    <lineage>
        <taxon>Eukaryota</taxon>
        <taxon>Metazoa</taxon>
        <taxon>Spiralia</taxon>
        <taxon>Lophotrochozoa</taxon>
        <taxon>Mollusca</taxon>
        <taxon>Gastropoda</taxon>
        <taxon>Heterobranchia</taxon>
        <taxon>Euthyneura</taxon>
        <taxon>Panpulmonata</taxon>
        <taxon>Sacoglossa</taxon>
        <taxon>Placobranchoidea</taxon>
        <taxon>Plakobranchidae</taxon>
        <taxon>Elysia</taxon>
    </lineage>
</organism>
<gene>
    <name evidence="1" type="ORF">RRG08_016152</name>
</gene>
<keyword evidence="2" id="KW-1185">Reference proteome</keyword>
<accession>A0AAE0Z2Y5</accession>
<reference evidence="1" key="1">
    <citation type="journal article" date="2023" name="G3 (Bethesda)">
        <title>A reference genome for the long-term kleptoplast-retaining sea slug Elysia crispata morphotype clarki.</title>
        <authorList>
            <person name="Eastman K.E."/>
            <person name="Pendleton A.L."/>
            <person name="Shaikh M.A."/>
            <person name="Suttiyut T."/>
            <person name="Ogas R."/>
            <person name="Tomko P."/>
            <person name="Gavelis G."/>
            <person name="Widhalm J.R."/>
            <person name="Wisecaver J.H."/>
        </authorList>
    </citation>
    <scope>NUCLEOTIDE SEQUENCE</scope>
    <source>
        <strain evidence="1">ECLA1</strain>
    </source>
</reference>
<evidence type="ECO:0000313" key="2">
    <source>
        <dbReference type="Proteomes" id="UP001283361"/>
    </source>
</evidence>
<comment type="caution">
    <text evidence="1">The sequence shown here is derived from an EMBL/GenBank/DDBJ whole genome shotgun (WGS) entry which is preliminary data.</text>
</comment>
<proteinExistence type="predicted"/>
<dbReference type="EMBL" id="JAWDGP010004851">
    <property type="protein sequence ID" value="KAK3761720.1"/>
    <property type="molecule type" value="Genomic_DNA"/>
</dbReference>
<sequence length="126" mass="13912">MSPKITGEGKDMDFILMARHCLAELGSNVTGIFIAVLAREVDNNRGLTQAFVYGALEDFSVYRLGHAYFKLQPLFTGPIIIVSLAAPCLISADCLEPRGNPTVPSVSPASILFDYQRHLPRAHFRY</sequence>
<name>A0AAE0Z2Y5_9GAST</name>
<evidence type="ECO:0000313" key="1">
    <source>
        <dbReference type="EMBL" id="KAK3761720.1"/>
    </source>
</evidence>
<dbReference type="AlphaFoldDB" id="A0AAE0Z2Y5"/>